<dbReference type="Proteomes" id="UP000647241">
    <property type="component" value="Unassembled WGS sequence"/>
</dbReference>
<comment type="caution">
    <text evidence="1">The sequence shown here is derived from an EMBL/GenBank/DDBJ whole genome shotgun (WGS) entry which is preliminary data.</text>
</comment>
<accession>A0A917HSC9</accession>
<organism evidence="1 2">
    <name type="scientific">Edaphobacter dinghuensis</name>
    <dbReference type="NCBI Taxonomy" id="1560005"/>
    <lineage>
        <taxon>Bacteria</taxon>
        <taxon>Pseudomonadati</taxon>
        <taxon>Acidobacteriota</taxon>
        <taxon>Terriglobia</taxon>
        <taxon>Terriglobales</taxon>
        <taxon>Acidobacteriaceae</taxon>
        <taxon>Edaphobacter</taxon>
    </lineage>
</organism>
<evidence type="ECO:0000313" key="1">
    <source>
        <dbReference type="EMBL" id="GGG88845.1"/>
    </source>
</evidence>
<evidence type="ECO:0000313" key="2">
    <source>
        <dbReference type="Proteomes" id="UP000647241"/>
    </source>
</evidence>
<reference evidence="1" key="2">
    <citation type="submission" date="2020-09" db="EMBL/GenBank/DDBJ databases">
        <authorList>
            <person name="Sun Q."/>
            <person name="Zhou Y."/>
        </authorList>
    </citation>
    <scope>NUCLEOTIDE SEQUENCE</scope>
    <source>
        <strain evidence="1">CGMCC 1.12997</strain>
    </source>
</reference>
<dbReference type="EMBL" id="BMGT01000004">
    <property type="protein sequence ID" value="GGG88845.1"/>
    <property type="molecule type" value="Genomic_DNA"/>
</dbReference>
<proteinExistence type="predicted"/>
<keyword evidence="2" id="KW-1185">Reference proteome</keyword>
<sequence length="45" mass="4859">MWIFLKCCEASRTDLRGEWNTAASMAPAGERTSTEAVAAIDEIGV</sequence>
<name>A0A917HSC9_9BACT</name>
<dbReference type="AlphaFoldDB" id="A0A917HSC9"/>
<gene>
    <name evidence="1" type="ORF">GCM10011585_36190</name>
</gene>
<reference evidence="1" key="1">
    <citation type="journal article" date="2014" name="Int. J. Syst. Evol. Microbiol.">
        <title>Complete genome sequence of Corynebacterium casei LMG S-19264T (=DSM 44701T), isolated from a smear-ripened cheese.</title>
        <authorList>
            <consortium name="US DOE Joint Genome Institute (JGI-PGF)"/>
            <person name="Walter F."/>
            <person name="Albersmeier A."/>
            <person name="Kalinowski J."/>
            <person name="Ruckert C."/>
        </authorList>
    </citation>
    <scope>NUCLEOTIDE SEQUENCE</scope>
    <source>
        <strain evidence="1">CGMCC 1.12997</strain>
    </source>
</reference>
<protein>
    <submittedName>
        <fullName evidence="1">Uncharacterized protein</fullName>
    </submittedName>
</protein>